<evidence type="ECO:0000313" key="18">
    <source>
        <dbReference type="Proteomes" id="UP000031338"/>
    </source>
</evidence>
<dbReference type="InterPro" id="IPR035889">
    <property type="entry name" value="Light-harvesting_complex"/>
</dbReference>
<evidence type="ECO:0000256" key="15">
    <source>
        <dbReference type="SAM" id="Phobius"/>
    </source>
</evidence>
<evidence type="ECO:0000256" key="7">
    <source>
        <dbReference type="ARBA" id="ARBA00022692"/>
    </source>
</evidence>
<evidence type="ECO:0000256" key="2">
    <source>
        <dbReference type="ARBA" id="ARBA00004249"/>
    </source>
</evidence>
<keyword evidence="12" id="KW-0157">Chromophore</keyword>
<keyword evidence="4" id="KW-1003">Cell membrane</keyword>
<evidence type="ECO:0000256" key="8">
    <source>
        <dbReference type="ARBA" id="ARBA00022723"/>
    </source>
</evidence>
<keyword evidence="7 15" id="KW-0812">Transmembrane</keyword>
<keyword evidence="13 15" id="KW-0472">Membrane</keyword>
<dbReference type="GO" id="GO:0005886">
    <property type="term" value="C:plasma membrane"/>
    <property type="evidence" value="ECO:0007669"/>
    <property type="project" value="UniProtKB-SubCell"/>
</dbReference>
<dbReference type="STRING" id="48936.NJ75_03430"/>
<evidence type="ECO:0000256" key="12">
    <source>
        <dbReference type="ARBA" id="ARBA00022991"/>
    </source>
</evidence>
<keyword evidence="18" id="KW-1185">Reference proteome</keyword>
<dbReference type="GO" id="GO:0019684">
    <property type="term" value="P:photosynthesis, light reaction"/>
    <property type="evidence" value="ECO:0007669"/>
    <property type="project" value="InterPro"/>
</dbReference>
<sequence>MSDHDDRFGLRTYLTPEEAKEFHKLFMSSFVGFTAVAVVAHVLVWMWKPWL</sequence>
<organism evidence="17 18">
    <name type="scientific">Novosphingobium subterraneum</name>
    <dbReference type="NCBI Taxonomy" id="48936"/>
    <lineage>
        <taxon>Bacteria</taxon>
        <taxon>Pseudomonadati</taxon>
        <taxon>Pseudomonadota</taxon>
        <taxon>Alphaproteobacteria</taxon>
        <taxon>Sphingomonadales</taxon>
        <taxon>Sphingomonadaceae</taxon>
        <taxon>Novosphingobium</taxon>
    </lineage>
</organism>
<evidence type="ECO:0000256" key="14">
    <source>
        <dbReference type="ARBA" id="ARBA00023243"/>
    </source>
</evidence>
<keyword evidence="11 15" id="KW-1133">Transmembrane helix</keyword>
<protein>
    <submittedName>
        <fullName evidence="17">Light-harvesting protein B-870 beta chain</fullName>
    </submittedName>
</protein>
<keyword evidence="14" id="KW-0437">Light-harvesting polypeptide</keyword>
<evidence type="ECO:0000256" key="5">
    <source>
        <dbReference type="ARBA" id="ARBA00022494"/>
    </source>
</evidence>
<evidence type="ECO:0000256" key="3">
    <source>
        <dbReference type="ARBA" id="ARBA00011052"/>
    </source>
</evidence>
<keyword evidence="6" id="KW-0042">Antenna complex</keyword>
<comment type="function">
    <text evidence="1">Antenna complexes are light-harvesting systems, which transfer the excitation energy to the reaction centers.</text>
</comment>
<dbReference type="GO" id="GO:0046872">
    <property type="term" value="F:metal ion binding"/>
    <property type="evidence" value="ECO:0007669"/>
    <property type="project" value="UniProtKB-KW"/>
</dbReference>
<dbReference type="InterPro" id="IPR000066">
    <property type="entry name" value="Antenna_a/b"/>
</dbReference>
<dbReference type="SUPFAM" id="SSF56918">
    <property type="entry name" value="Light-harvesting complex subunits"/>
    <property type="match status" value="1"/>
</dbReference>
<comment type="subcellular location">
    <subcellularLocation>
        <location evidence="2">Cell inner membrane</location>
        <topology evidence="2">Single-pass type II membrane protein</topology>
    </subcellularLocation>
</comment>
<proteinExistence type="inferred from homology"/>
<comment type="caution">
    <text evidence="17">The sequence shown here is derived from an EMBL/GenBank/DDBJ whole genome shotgun (WGS) entry which is preliminary data.</text>
</comment>
<dbReference type="Gene3D" id="1.20.5.250">
    <property type="match status" value="1"/>
</dbReference>
<dbReference type="InterPro" id="IPR023624">
    <property type="entry name" value="Antenna_beta_dom_sf"/>
</dbReference>
<dbReference type="Proteomes" id="UP000031338">
    <property type="component" value="Unassembled WGS sequence"/>
</dbReference>
<evidence type="ECO:0000256" key="4">
    <source>
        <dbReference type="ARBA" id="ARBA00022475"/>
    </source>
</evidence>
<dbReference type="EMBL" id="JRVC01000019">
    <property type="protein sequence ID" value="KHS44028.1"/>
    <property type="molecule type" value="Genomic_DNA"/>
</dbReference>
<evidence type="ECO:0000256" key="11">
    <source>
        <dbReference type="ARBA" id="ARBA00022989"/>
    </source>
</evidence>
<dbReference type="InterPro" id="IPR002362">
    <property type="entry name" value="LHB-1/5"/>
</dbReference>
<feature type="domain" description="Antenna complex alpha/beta subunit" evidence="16">
    <location>
        <begin position="17"/>
        <end position="51"/>
    </location>
</feature>
<reference evidence="17 18" key="1">
    <citation type="submission" date="2014-10" db="EMBL/GenBank/DDBJ databases">
        <title>Draft genome sequence of Novosphingobium subterraneum DSM 12447.</title>
        <authorList>
            <person name="Gan H.M."/>
            <person name="Gan H.Y."/>
            <person name="Savka M.A."/>
        </authorList>
    </citation>
    <scope>NUCLEOTIDE SEQUENCE [LARGE SCALE GENOMIC DNA]</scope>
    <source>
        <strain evidence="17 18">DSM 12447</strain>
    </source>
</reference>
<dbReference type="PROSITE" id="PS00969">
    <property type="entry name" value="ANTENNA_COMP_BETA"/>
    <property type="match status" value="1"/>
</dbReference>
<dbReference type="NCBIfam" id="NF040862">
    <property type="entry name" value="pufB_517_ASD"/>
    <property type="match status" value="1"/>
</dbReference>
<evidence type="ECO:0000256" key="6">
    <source>
        <dbReference type="ARBA" id="ARBA00022549"/>
    </source>
</evidence>
<dbReference type="AlphaFoldDB" id="A0A0B9A3Z8"/>
<dbReference type="Pfam" id="PF00556">
    <property type="entry name" value="LHC"/>
    <property type="match status" value="1"/>
</dbReference>
<keyword evidence="8" id="KW-0479">Metal-binding</keyword>
<evidence type="ECO:0000313" key="17">
    <source>
        <dbReference type="EMBL" id="KHS44028.1"/>
    </source>
</evidence>
<dbReference type="RefSeq" id="WP_082013438.1">
    <property type="nucleotide sequence ID" value="NZ_JBNNWK010000004.1"/>
</dbReference>
<keyword evidence="5" id="KW-0148">Chlorophyll</keyword>
<dbReference type="PATRIC" id="fig|48936.3.peg.3455"/>
<dbReference type="InterPro" id="IPR023623">
    <property type="entry name" value="Antenna_beta_CS"/>
</dbReference>
<evidence type="ECO:0000256" key="13">
    <source>
        <dbReference type="ARBA" id="ARBA00023136"/>
    </source>
</evidence>
<evidence type="ECO:0000256" key="9">
    <source>
        <dbReference type="ARBA" id="ARBA00022842"/>
    </source>
</evidence>
<keyword evidence="9" id="KW-0460">Magnesium</keyword>
<feature type="transmembrane region" description="Helical" evidence="15">
    <location>
        <begin position="25"/>
        <end position="47"/>
    </location>
</feature>
<evidence type="ECO:0000256" key="1">
    <source>
        <dbReference type="ARBA" id="ARBA00002455"/>
    </source>
</evidence>
<evidence type="ECO:0000256" key="10">
    <source>
        <dbReference type="ARBA" id="ARBA00022956"/>
    </source>
</evidence>
<dbReference type="GO" id="GO:0042314">
    <property type="term" value="F:bacteriochlorophyll binding"/>
    <property type="evidence" value="ECO:0007669"/>
    <property type="project" value="UniProtKB-KW"/>
</dbReference>
<keyword evidence="10" id="KW-0076">Bacteriochlorophyll</keyword>
<comment type="similarity">
    <text evidence="3">Belongs to the antenna complex beta subunit family.</text>
</comment>
<gene>
    <name evidence="17" type="primary">pufB</name>
    <name evidence="17" type="ORF">NJ75_03430</name>
</gene>
<dbReference type="PRINTS" id="PR00674">
    <property type="entry name" value="LIGHTHARVSTB"/>
</dbReference>
<name>A0A0B9A3Z8_9SPHN</name>
<dbReference type="GO" id="GO:0030077">
    <property type="term" value="C:plasma membrane light-harvesting complex"/>
    <property type="evidence" value="ECO:0007669"/>
    <property type="project" value="InterPro"/>
</dbReference>
<accession>A0A0B9A3Z8</accession>
<evidence type="ECO:0000259" key="16">
    <source>
        <dbReference type="Pfam" id="PF00556"/>
    </source>
</evidence>